<protein>
    <submittedName>
        <fullName evidence="1">Uncharacterized protein</fullName>
    </submittedName>
</protein>
<sequence>MVFAVTTVKPPLVRFLRPFCKRQLLYQATREALLNGNIDVVELETPDLLDVYITYLLAITNIIYS</sequence>
<organism evidence="1 2">
    <name type="scientific">Hydnomerulius pinastri MD-312</name>
    <dbReference type="NCBI Taxonomy" id="994086"/>
    <lineage>
        <taxon>Eukaryota</taxon>
        <taxon>Fungi</taxon>
        <taxon>Dikarya</taxon>
        <taxon>Basidiomycota</taxon>
        <taxon>Agaricomycotina</taxon>
        <taxon>Agaricomycetes</taxon>
        <taxon>Agaricomycetidae</taxon>
        <taxon>Boletales</taxon>
        <taxon>Boletales incertae sedis</taxon>
        <taxon>Leucogyrophana</taxon>
    </lineage>
</organism>
<dbReference type="AlphaFoldDB" id="A0A0C9WBU5"/>
<proteinExistence type="predicted"/>
<dbReference type="EMBL" id="KN839865">
    <property type="protein sequence ID" value="KIJ61117.1"/>
    <property type="molecule type" value="Genomic_DNA"/>
</dbReference>
<dbReference type="Proteomes" id="UP000053820">
    <property type="component" value="Unassembled WGS sequence"/>
</dbReference>
<name>A0A0C9WBU5_9AGAM</name>
<dbReference type="HOGENOM" id="CLU_2849970_0_0_1"/>
<evidence type="ECO:0000313" key="1">
    <source>
        <dbReference type="EMBL" id="KIJ61117.1"/>
    </source>
</evidence>
<evidence type="ECO:0000313" key="2">
    <source>
        <dbReference type="Proteomes" id="UP000053820"/>
    </source>
</evidence>
<reference evidence="1 2" key="1">
    <citation type="submission" date="2014-04" db="EMBL/GenBank/DDBJ databases">
        <title>Evolutionary Origins and Diversification of the Mycorrhizal Mutualists.</title>
        <authorList>
            <consortium name="DOE Joint Genome Institute"/>
            <consortium name="Mycorrhizal Genomics Consortium"/>
            <person name="Kohler A."/>
            <person name="Kuo A."/>
            <person name="Nagy L.G."/>
            <person name="Floudas D."/>
            <person name="Copeland A."/>
            <person name="Barry K.W."/>
            <person name="Cichocki N."/>
            <person name="Veneault-Fourrey C."/>
            <person name="LaButti K."/>
            <person name="Lindquist E.A."/>
            <person name="Lipzen A."/>
            <person name="Lundell T."/>
            <person name="Morin E."/>
            <person name="Murat C."/>
            <person name="Riley R."/>
            <person name="Ohm R."/>
            <person name="Sun H."/>
            <person name="Tunlid A."/>
            <person name="Henrissat B."/>
            <person name="Grigoriev I.V."/>
            <person name="Hibbett D.S."/>
            <person name="Martin F."/>
        </authorList>
    </citation>
    <scope>NUCLEOTIDE SEQUENCE [LARGE SCALE GENOMIC DNA]</scope>
    <source>
        <strain evidence="1 2">MD-312</strain>
    </source>
</reference>
<gene>
    <name evidence="1" type="ORF">HYDPIDRAFT_116384</name>
</gene>
<accession>A0A0C9WBU5</accession>
<keyword evidence="2" id="KW-1185">Reference proteome</keyword>